<accession>A0A710KKD9</accession>
<name>A0A710KKD9_SALTM</name>
<sequence length="163" mass="19207">MKISYLKSSPSMIEVLKNNYEAFIIQNYKFNHLGLFHDEDSIYAVIQNYKESNTTLDEIQELYNYRFKTAGVPGPTFTEEVKDNYIKIDLRNTYEKVSLFGQPFNAFEFNNNIRIAIPSKFHPFHVDMKWSDNSFTFTFNKELTPNDIDEIILICESLGFYGY</sequence>
<evidence type="ECO:0000313" key="1">
    <source>
        <dbReference type="EMBL" id="HAD1662088.1"/>
    </source>
</evidence>
<organism evidence="1">
    <name type="scientific">Salmonella typhimurium</name>
    <dbReference type="NCBI Taxonomy" id="90371"/>
    <lineage>
        <taxon>Bacteria</taxon>
        <taxon>Pseudomonadati</taxon>
        <taxon>Pseudomonadota</taxon>
        <taxon>Gammaproteobacteria</taxon>
        <taxon>Enterobacterales</taxon>
        <taxon>Enterobacteriaceae</taxon>
        <taxon>Salmonella</taxon>
    </lineage>
</organism>
<feature type="non-terminal residue" evidence="1">
    <location>
        <position position="163"/>
    </location>
</feature>
<dbReference type="AlphaFoldDB" id="A0A710KKD9"/>
<protein>
    <submittedName>
        <fullName evidence="1">Uncharacterized protein</fullName>
    </submittedName>
</protein>
<proteinExistence type="predicted"/>
<gene>
    <name evidence="1" type="ORF">G0P68_22295</name>
</gene>
<comment type="caution">
    <text evidence="1">The sequence shown here is derived from an EMBL/GenBank/DDBJ whole genome shotgun (WGS) entry which is preliminary data.</text>
</comment>
<reference evidence="1" key="1">
    <citation type="journal article" date="2018" name="Genome Biol.">
        <title>SKESA: strategic k-mer extension for scrupulous assemblies.</title>
        <authorList>
            <person name="Souvorov A."/>
            <person name="Agarwala R."/>
            <person name="Lipman D.J."/>
        </authorList>
    </citation>
    <scope>NUCLEOTIDE SEQUENCE</scope>
    <source>
        <strain evidence="1">SSI_AA690</strain>
    </source>
</reference>
<reference evidence="1" key="2">
    <citation type="submission" date="2019-08" db="EMBL/GenBank/DDBJ databases">
        <authorList>
            <consortium name="NCBI Pathogen Detection Project"/>
        </authorList>
    </citation>
    <scope>NUCLEOTIDE SEQUENCE</scope>
    <source>
        <strain evidence="1">SSI_AA690</strain>
    </source>
</reference>
<dbReference type="EMBL" id="DAANVW010000089">
    <property type="protein sequence ID" value="HAD1662088.1"/>
    <property type="molecule type" value="Genomic_DNA"/>
</dbReference>